<name>A0A7M1RSN5_9CAUD</name>
<dbReference type="EMBL" id="MT774402">
    <property type="protein sequence ID" value="QOR57296.1"/>
    <property type="molecule type" value="Genomic_DNA"/>
</dbReference>
<proteinExistence type="predicted"/>
<accession>A0A7M1RSN5</accession>
<sequence length="77" mass="8511">MWKIPVYTTKAKGKGKNTKTLVFESKYPSENQAIDARFALIHLANCSHKAPCDITINNNGAIFVKNPSWSVGEVTIC</sequence>
<evidence type="ECO:0000313" key="1">
    <source>
        <dbReference type="EMBL" id="QOR57296.1"/>
    </source>
</evidence>
<dbReference type="Proteomes" id="UP000593599">
    <property type="component" value="Segment"/>
</dbReference>
<organism evidence="1 2">
    <name type="scientific">uncultured phage cr7_1</name>
    <dbReference type="NCBI Taxonomy" id="2772086"/>
    <lineage>
        <taxon>Viruses</taxon>
        <taxon>Duplodnaviria</taxon>
        <taxon>Heunggongvirae</taxon>
        <taxon>Uroviricota</taxon>
        <taxon>Caudoviricetes</taxon>
        <taxon>Crassvirales</taxon>
        <taxon>Suoliviridae</taxon>
        <taxon>Oafivirinae</taxon>
        <taxon>Burzaovirus</taxon>
        <taxon>Burzaovirus coli</taxon>
    </lineage>
</organism>
<keyword evidence="2" id="KW-1185">Reference proteome</keyword>
<dbReference type="KEGG" id="vg:65131233"/>
<reference evidence="1 2" key="1">
    <citation type="submission" date="2020-07" db="EMBL/GenBank/DDBJ databases">
        <title>Taxonomic proposal: Crassvirales, a new order of highly abundant and diverse bacterial viruses.</title>
        <authorList>
            <person name="Shkoporov A.N."/>
            <person name="Stockdale S.R."/>
            <person name="Guerin E."/>
            <person name="Ross R.P."/>
            <person name="Hill C."/>
        </authorList>
    </citation>
    <scope>NUCLEOTIDE SEQUENCE [LARGE SCALE GENOMIC DNA]</scope>
</reference>
<protein>
    <submittedName>
        <fullName evidence="1">Uncharacterized protein</fullName>
    </submittedName>
</protein>
<evidence type="ECO:0000313" key="2">
    <source>
        <dbReference type="Proteomes" id="UP000593599"/>
    </source>
</evidence>
<dbReference type="RefSeq" id="YP_010112748.1">
    <property type="nucleotide sequence ID" value="NC_055895.1"/>
</dbReference>
<dbReference type="GeneID" id="65131233"/>